<dbReference type="RefSeq" id="WP_280602595.1">
    <property type="nucleotide sequence ID" value="NZ_JARXRN010000028.1"/>
</dbReference>
<name>A0ABT6JLT4_9GAMM</name>
<keyword evidence="3" id="KW-1185">Reference proteome</keyword>
<protein>
    <submittedName>
        <fullName evidence="2">Uncharacterized protein</fullName>
    </submittedName>
</protein>
<accession>A0ABT6JLT4</accession>
<dbReference type="Proteomes" id="UP001156831">
    <property type="component" value="Unassembled WGS sequence"/>
</dbReference>
<evidence type="ECO:0000256" key="1">
    <source>
        <dbReference type="SAM" id="MobiDB-lite"/>
    </source>
</evidence>
<comment type="caution">
    <text evidence="2">The sequence shown here is derived from an EMBL/GenBank/DDBJ whole genome shotgun (WGS) entry which is preliminary data.</text>
</comment>
<evidence type="ECO:0000313" key="2">
    <source>
        <dbReference type="EMBL" id="MDH5831635.1"/>
    </source>
</evidence>
<sequence>MKFEMTRRRFAGLFWLLLFAVYSVAAIGLTVLDAGDEAYADLSKVAAVTVHASEDMRNLGAAQMAAAYRAQSGAPFASLAPGTTLRVVWPDGSSEYVVVTNPAASDGIVPIPGTQRDAADRPLDGLRGEPPAAGGAGRLLPTD</sequence>
<dbReference type="EMBL" id="JARXRN010000028">
    <property type="protein sequence ID" value="MDH5831635.1"/>
    <property type="molecule type" value="Genomic_DNA"/>
</dbReference>
<evidence type="ECO:0000313" key="3">
    <source>
        <dbReference type="Proteomes" id="UP001156831"/>
    </source>
</evidence>
<reference evidence="2 3" key="1">
    <citation type="submission" date="2023-04" db="EMBL/GenBank/DDBJ databases">
        <title>Luteimonas sp. M1R5S18.</title>
        <authorList>
            <person name="Sun J.-Q."/>
        </authorList>
    </citation>
    <scope>NUCLEOTIDE SEQUENCE [LARGE SCALE GENOMIC DNA]</scope>
    <source>
        <strain evidence="2 3">M1R5S18</strain>
    </source>
</reference>
<proteinExistence type="predicted"/>
<feature type="compositionally biased region" description="Low complexity" evidence="1">
    <location>
        <begin position="128"/>
        <end position="143"/>
    </location>
</feature>
<feature type="compositionally biased region" description="Basic and acidic residues" evidence="1">
    <location>
        <begin position="117"/>
        <end position="127"/>
    </location>
</feature>
<organism evidence="2 3">
    <name type="scientific">Luteimonas rhizosphaericola</name>
    <dbReference type="NCBI Taxonomy" id="3042024"/>
    <lineage>
        <taxon>Bacteria</taxon>
        <taxon>Pseudomonadati</taxon>
        <taxon>Pseudomonadota</taxon>
        <taxon>Gammaproteobacteria</taxon>
        <taxon>Lysobacterales</taxon>
        <taxon>Lysobacteraceae</taxon>
        <taxon>Luteimonas</taxon>
    </lineage>
</organism>
<feature type="region of interest" description="Disordered" evidence="1">
    <location>
        <begin position="108"/>
        <end position="143"/>
    </location>
</feature>
<gene>
    <name evidence="2" type="ORF">QFW80_14015</name>
</gene>